<organism evidence="3 4">
    <name type="scientific">Heterorhabditis bacteriophora</name>
    <name type="common">Entomopathogenic nematode worm</name>
    <dbReference type="NCBI Taxonomy" id="37862"/>
    <lineage>
        <taxon>Eukaryota</taxon>
        <taxon>Metazoa</taxon>
        <taxon>Ecdysozoa</taxon>
        <taxon>Nematoda</taxon>
        <taxon>Chromadorea</taxon>
        <taxon>Rhabditida</taxon>
        <taxon>Rhabditina</taxon>
        <taxon>Rhabditomorpha</taxon>
        <taxon>Strongyloidea</taxon>
        <taxon>Heterorhabditidae</taxon>
        <taxon>Heterorhabditis</taxon>
    </lineage>
</organism>
<dbReference type="GO" id="GO:0004867">
    <property type="term" value="F:serine-type endopeptidase inhibitor activity"/>
    <property type="evidence" value="ECO:0007669"/>
    <property type="project" value="UniProtKB-KW"/>
</dbReference>
<dbReference type="Proteomes" id="UP000095283">
    <property type="component" value="Unplaced"/>
</dbReference>
<feature type="domain" description="TIL" evidence="2">
    <location>
        <begin position="158"/>
        <end position="212"/>
    </location>
</feature>
<dbReference type="SUPFAM" id="SSF57567">
    <property type="entry name" value="Serine protease inhibitors"/>
    <property type="match status" value="1"/>
</dbReference>
<evidence type="ECO:0000313" key="4">
    <source>
        <dbReference type="WBParaSite" id="Hba_18518"/>
    </source>
</evidence>
<dbReference type="InterPro" id="IPR036084">
    <property type="entry name" value="Ser_inhib-like_sf"/>
</dbReference>
<reference evidence="4" key="1">
    <citation type="submission" date="2016-11" db="UniProtKB">
        <authorList>
            <consortium name="WormBaseParasite"/>
        </authorList>
    </citation>
    <scope>IDENTIFICATION</scope>
</reference>
<protein>
    <submittedName>
        <fullName evidence="4">TIL domain-containing protein</fullName>
    </submittedName>
</protein>
<dbReference type="WBParaSite" id="Hba_18518">
    <property type="protein sequence ID" value="Hba_18518"/>
    <property type="gene ID" value="Hba_18518"/>
</dbReference>
<evidence type="ECO:0000259" key="2">
    <source>
        <dbReference type="Pfam" id="PF01826"/>
    </source>
</evidence>
<dbReference type="AlphaFoldDB" id="A0A1I7XLZ1"/>
<keyword evidence="1" id="KW-0722">Serine protease inhibitor</keyword>
<dbReference type="Pfam" id="PF01826">
    <property type="entry name" value="TIL"/>
    <property type="match status" value="1"/>
</dbReference>
<keyword evidence="1" id="KW-0646">Protease inhibitor</keyword>
<keyword evidence="3" id="KW-1185">Reference proteome</keyword>
<dbReference type="InterPro" id="IPR002919">
    <property type="entry name" value="TIL_dom"/>
</dbReference>
<proteinExistence type="predicted"/>
<dbReference type="CDD" id="cd19941">
    <property type="entry name" value="TIL"/>
    <property type="match status" value="1"/>
</dbReference>
<accession>A0A1I7XLZ1</accession>
<name>A0A1I7XLZ1_HETBA</name>
<sequence>MKMGDIHRHIIAMHYFNSIYSGLVFLNSSDWRISKCVRLDECPAFIEEKVEGMTTTAPAESTSSSIKLSTTETPKQNQSVDVFSITESKCFYKDIEYVNFYPLNNLIDPSSSRCTLTNTDVGGQACELDTDCPVEQRCCHLTNSSLGEQAHRCACPDPHTIWSSCGSLCPEYCSQPAIPVCSTTCSPGCHCSPGFVKARNDITAPCIPREQCETIGSPSNDEPIAIMKEIPPSNPFGEQRVDLLKFSLFTCLNICNNNDLNNFF</sequence>
<dbReference type="Gene3D" id="2.10.25.10">
    <property type="entry name" value="Laminin"/>
    <property type="match status" value="1"/>
</dbReference>
<evidence type="ECO:0000256" key="1">
    <source>
        <dbReference type="ARBA" id="ARBA00022900"/>
    </source>
</evidence>
<evidence type="ECO:0000313" key="3">
    <source>
        <dbReference type="Proteomes" id="UP000095283"/>
    </source>
</evidence>